<dbReference type="VEuPathDB" id="TriTrypDB:Tc_MARK_5638"/>
<sequence length="303" mass="33644">MDRLKLSTKALLGMATRTVDQDHGMRHTCVKSFCQAVVQYEFAISKFVAALSTLSDSLEGVEKAYKNVISNEKQVSVFDGLNEVTNHLEKCRTTVISGSIETFRANVAPSLSALKGHCELCERLHNERAKAVDLYDYHRDVVEKKEVQYASKGKLLDDSKRYKEEISKRDAAHDAYLAKHSEYNKAYDEFMCKKSELTTLSGRLFFHELLDIAEKLKNEVSSMCDVVDQIPLNPVGYKESSAPLGDGVDAGTNVVEYTINRDSSEAKDVDAAVVHESTDEQSPAEICGESKNNAENTTGPAEE</sequence>
<protein>
    <recommendedName>
        <fullName evidence="4">BAR domain-containing protein</fullName>
    </recommendedName>
</protein>
<feature type="region of interest" description="Disordered" evidence="1">
    <location>
        <begin position="264"/>
        <end position="303"/>
    </location>
</feature>
<dbReference type="Proteomes" id="UP000246121">
    <property type="component" value="Unassembled WGS sequence"/>
</dbReference>
<dbReference type="VEuPathDB" id="TriTrypDB:TcBrA4_0047800"/>
<evidence type="ECO:0000313" key="3">
    <source>
        <dbReference type="Proteomes" id="UP000246121"/>
    </source>
</evidence>
<dbReference type="VEuPathDB" id="TriTrypDB:TcCLB.503965.39"/>
<organism evidence="2 3">
    <name type="scientific">Trypanosoma cruzi</name>
    <dbReference type="NCBI Taxonomy" id="5693"/>
    <lineage>
        <taxon>Eukaryota</taxon>
        <taxon>Discoba</taxon>
        <taxon>Euglenozoa</taxon>
        <taxon>Kinetoplastea</taxon>
        <taxon>Metakinetoplastina</taxon>
        <taxon>Trypanosomatida</taxon>
        <taxon>Trypanosomatidae</taxon>
        <taxon>Trypanosoma</taxon>
        <taxon>Schizotrypanum</taxon>
    </lineage>
</organism>
<dbReference type="VEuPathDB" id="TriTrypDB:ECC02_008510"/>
<proteinExistence type="predicted"/>
<gene>
    <name evidence="2" type="ORF">C4B63_58g37</name>
</gene>
<dbReference type="VEuPathDB" id="TriTrypDB:TcCLB.506495.3"/>
<dbReference type="VEuPathDB" id="TriTrypDB:C3747_144g94"/>
<dbReference type="VEuPathDB" id="TriTrypDB:BCY84_20695"/>
<reference evidence="2 3" key="1">
    <citation type="journal article" date="2018" name="Microb. Genom.">
        <title>Expanding an expanded genome: long-read sequencing of Trypanosoma cruzi.</title>
        <authorList>
            <person name="Berna L."/>
            <person name="Rodriguez M."/>
            <person name="Chiribao M.L."/>
            <person name="Parodi-Talice A."/>
            <person name="Pita S."/>
            <person name="Rijo G."/>
            <person name="Alvarez-Valin F."/>
            <person name="Robello C."/>
        </authorList>
    </citation>
    <scope>NUCLEOTIDE SEQUENCE [LARGE SCALE GENOMIC DNA]</scope>
    <source>
        <strain evidence="2 3">Dm28c</strain>
    </source>
</reference>
<dbReference type="VEuPathDB" id="TriTrypDB:TCDM_04619"/>
<comment type="caution">
    <text evidence="2">The sequence shown here is derived from an EMBL/GenBank/DDBJ whole genome shotgun (WGS) entry which is preliminary data.</text>
</comment>
<evidence type="ECO:0000313" key="2">
    <source>
        <dbReference type="EMBL" id="PWU89544.1"/>
    </source>
</evidence>
<dbReference type="VEuPathDB" id="TriTrypDB:C4B63_58g37"/>
<dbReference type="VEuPathDB" id="TriTrypDB:TcCL_Unassigned06235"/>
<dbReference type="PANTHER" id="PTHR38148:SF3">
    <property type="entry name" value="BAR DOMAIN-CONTAINING PROTEIN"/>
    <property type="match status" value="1"/>
</dbReference>
<accession>A0A2V2UZU9</accession>
<feature type="compositionally biased region" description="Polar residues" evidence="1">
    <location>
        <begin position="290"/>
        <end position="303"/>
    </location>
</feature>
<evidence type="ECO:0000256" key="1">
    <source>
        <dbReference type="SAM" id="MobiDB-lite"/>
    </source>
</evidence>
<dbReference type="VEuPathDB" id="TriTrypDB:TCSYLVIO_006877"/>
<dbReference type="SUPFAM" id="SSF103657">
    <property type="entry name" value="BAR/IMD domain-like"/>
    <property type="match status" value="1"/>
</dbReference>
<dbReference type="PANTHER" id="PTHR38148">
    <property type="entry name" value="BAR DOMAIN-CONTAINING PROTEIN"/>
    <property type="match status" value="1"/>
</dbReference>
<dbReference type="EMBL" id="PRFA01000058">
    <property type="protein sequence ID" value="PWU89544.1"/>
    <property type="molecule type" value="Genomic_DNA"/>
</dbReference>
<evidence type="ECO:0008006" key="4">
    <source>
        <dbReference type="Google" id="ProtNLM"/>
    </source>
</evidence>
<dbReference type="AlphaFoldDB" id="A0A2V2UZU9"/>
<name>A0A2V2UZU9_TRYCR</name>
<dbReference type="InterPro" id="IPR027267">
    <property type="entry name" value="AH/BAR_dom_sf"/>
</dbReference>